<dbReference type="AlphaFoldDB" id="A0A939DRT3"/>
<gene>
    <name evidence="1" type="ORF">J0A66_20545</name>
</gene>
<evidence type="ECO:0000313" key="2">
    <source>
        <dbReference type="Proteomes" id="UP000664654"/>
    </source>
</evidence>
<evidence type="ECO:0000313" key="1">
    <source>
        <dbReference type="EMBL" id="MBN7827632.1"/>
    </source>
</evidence>
<dbReference type="Pfam" id="PF11281">
    <property type="entry name" value="DUF3083"/>
    <property type="match status" value="1"/>
</dbReference>
<comment type="caution">
    <text evidence="1">The sequence shown here is derived from an EMBL/GenBank/DDBJ whole genome shotgun (WGS) entry which is preliminary data.</text>
</comment>
<dbReference type="Proteomes" id="UP000664654">
    <property type="component" value="Unassembled WGS sequence"/>
</dbReference>
<name>A0A939DRT3_9ALTE</name>
<accession>A0A939DRT3</accession>
<organism evidence="1 2">
    <name type="scientific">Bowmanella dokdonensis</name>
    <dbReference type="NCBI Taxonomy" id="751969"/>
    <lineage>
        <taxon>Bacteria</taxon>
        <taxon>Pseudomonadati</taxon>
        <taxon>Pseudomonadota</taxon>
        <taxon>Gammaproteobacteria</taxon>
        <taxon>Alteromonadales</taxon>
        <taxon>Alteromonadaceae</taxon>
        <taxon>Bowmanella</taxon>
    </lineage>
</organism>
<dbReference type="InterPro" id="IPR021433">
    <property type="entry name" value="DUF3083"/>
</dbReference>
<sequence>MPTHSKHRVYLPATAKSNQYLLAELKVDETFYANYPDAASCYQQISTALFRLADEAGLFNVHMIANDKLPVVRYHQEALSFQTEKQILFFYDPACHEAQNLYAKEGYQARKLRFLFLATGSDIRAHAASFHQQVVRTLGRLTETLPGNNLAMKIRDHQHLSYDLFTAAKGHKETYGYKLRGLPPRYEARGCTLPASHSAISYVTVNLPLTRQLKQKYLQDGHSFASLYLALEECFQKAAADKRLSRIAMVANGLTPLVRNSQVDKTERNNELQKISFDPDAEEQQFHAYWDATNLVETAHFIIVAGKEDQTEMGYGYFMNRVEEALKAFAKQLALDPLRNDLIVRFHQHISYMA</sequence>
<dbReference type="RefSeq" id="WP_206575744.1">
    <property type="nucleotide sequence ID" value="NZ_JAFKCV010000022.1"/>
</dbReference>
<protein>
    <submittedName>
        <fullName evidence="1">DUF3083 family protein</fullName>
    </submittedName>
</protein>
<reference evidence="1" key="1">
    <citation type="submission" date="2021-03" db="EMBL/GenBank/DDBJ databases">
        <title>novel species isolated from a fishpond in China.</title>
        <authorList>
            <person name="Lu H."/>
            <person name="Cai Z."/>
        </authorList>
    </citation>
    <scope>NUCLEOTIDE SEQUENCE</scope>
    <source>
        <strain evidence="1">JCM 30855</strain>
    </source>
</reference>
<proteinExistence type="predicted"/>
<dbReference type="EMBL" id="JAFKCV010000022">
    <property type="protein sequence ID" value="MBN7827632.1"/>
    <property type="molecule type" value="Genomic_DNA"/>
</dbReference>
<keyword evidence="2" id="KW-1185">Reference proteome</keyword>